<dbReference type="InterPro" id="IPR011990">
    <property type="entry name" value="TPR-like_helical_dom_sf"/>
</dbReference>
<dbReference type="PANTHER" id="PTHR47691:SF3">
    <property type="entry name" value="HTH-TYPE TRANSCRIPTIONAL REGULATOR RV0890C-RELATED"/>
    <property type="match status" value="1"/>
</dbReference>
<evidence type="ECO:0000313" key="4">
    <source>
        <dbReference type="EMBL" id="GIF57946.1"/>
    </source>
</evidence>
<organism evidence="4 5">
    <name type="scientific">Asanoa iriomotensis</name>
    <dbReference type="NCBI Taxonomy" id="234613"/>
    <lineage>
        <taxon>Bacteria</taxon>
        <taxon>Bacillati</taxon>
        <taxon>Actinomycetota</taxon>
        <taxon>Actinomycetes</taxon>
        <taxon>Micromonosporales</taxon>
        <taxon>Micromonosporaceae</taxon>
        <taxon>Asanoa</taxon>
    </lineage>
</organism>
<dbReference type="InterPro" id="IPR002182">
    <property type="entry name" value="NB-ARC"/>
</dbReference>
<accession>A0ABQ4C591</accession>
<protein>
    <recommendedName>
        <fullName evidence="3">NB-ARC domain-containing protein</fullName>
    </recommendedName>
</protein>
<proteinExistence type="predicted"/>
<dbReference type="EMBL" id="BONC01000028">
    <property type="protein sequence ID" value="GIF57946.1"/>
    <property type="molecule type" value="Genomic_DNA"/>
</dbReference>
<keyword evidence="1" id="KW-0472">Membrane</keyword>
<dbReference type="RefSeq" id="WP_203704273.1">
    <property type="nucleotide sequence ID" value="NZ_BONC01000028.1"/>
</dbReference>
<dbReference type="SUPFAM" id="SSF52540">
    <property type="entry name" value="P-loop containing nucleoside triphosphate hydrolases"/>
    <property type="match status" value="1"/>
</dbReference>
<dbReference type="PRINTS" id="PR00364">
    <property type="entry name" value="DISEASERSIST"/>
</dbReference>
<dbReference type="InterPro" id="IPR027417">
    <property type="entry name" value="P-loop_NTPase"/>
</dbReference>
<keyword evidence="1" id="KW-1133">Transmembrane helix</keyword>
<keyword evidence="5" id="KW-1185">Reference proteome</keyword>
<evidence type="ECO:0000259" key="3">
    <source>
        <dbReference type="Pfam" id="PF00931"/>
    </source>
</evidence>
<comment type="caution">
    <text evidence="4">The sequence shown here is derived from an EMBL/GenBank/DDBJ whole genome shotgun (WGS) entry which is preliminary data.</text>
</comment>
<evidence type="ECO:0000256" key="1">
    <source>
        <dbReference type="SAM" id="Phobius"/>
    </source>
</evidence>
<dbReference type="Gene3D" id="3.40.50.300">
    <property type="entry name" value="P-loop containing nucleotide triphosphate hydrolases"/>
    <property type="match status" value="1"/>
</dbReference>
<feature type="transmembrane region" description="Helical" evidence="1">
    <location>
        <begin position="40"/>
        <end position="60"/>
    </location>
</feature>
<keyword evidence="1" id="KW-0812">Transmembrane</keyword>
<keyword evidence="2" id="KW-0732">Signal</keyword>
<evidence type="ECO:0000313" key="5">
    <source>
        <dbReference type="Proteomes" id="UP000624325"/>
    </source>
</evidence>
<feature type="signal peptide" evidence="2">
    <location>
        <begin position="1"/>
        <end position="24"/>
    </location>
</feature>
<name>A0ABQ4C591_9ACTN</name>
<dbReference type="SUPFAM" id="SSF48452">
    <property type="entry name" value="TPR-like"/>
    <property type="match status" value="2"/>
</dbReference>
<dbReference type="Pfam" id="PF00931">
    <property type="entry name" value="NB-ARC"/>
    <property type="match status" value="1"/>
</dbReference>
<dbReference type="Proteomes" id="UP000624325">
    <property type="component" value="Unassembled WGS sequence"/>
</dbReference>
<evidence type="ECO:0000256" key="2">
    <source>
        <dbReference type="SAM" id="SignalP"/>
    </source>
</evidence>
<feature type="chain" id="PRO_5045357091" description="NB-ARC domain-containing protein" evidence="2">
    <location>
        <begin position="25"/>
        <end position="771"/>
    </location>
</feature>
<gene>
    <name evidence="4" type="ORF">Air01nite_40410</name>
</gene>
<feature type="domain" description="NB-ARC" evidence="3">
    <location>
        <begin position="101"/>
        <end position="246"/>
    </location>
</feature>
<dbReference type="PANTHER" id="PTHR47691">
    <property type="entry name" value="REGULATOR-RELATED"/>
    <property type="match status" value="1"/>
</dbReference>
<dbReference type="Gene3D" id="1.25.40.10">
    <property type="entry name" value="Tetratricopeptide repeat domain"/>
    <property type="match status" value="2"/>
</dbReference>
<sequence length="771" mass="79954">MRSRRALLSAALASTLLSVLLALAVNVATGGTLPGPLAPLAPYAWLVVAAAAAVTVLVAVRDARAADEPTRPAATPAELRSAGGYTGRADDLARLRRAVDDGHPVVVVTGPPGVGKSALAAHAAHALRGSYPDGQLFAPLGGGSGLIADPTTVLAGLLDALDAPVSGPTDLDRLAARYRSTLAGRRVLVLLDDARDAAQVRPLLPGAPGCLVLVTSRSPLADLDGAAGIELAMLGDDDALALLRSAGAGDRVTAEPAAAREVVAACGALPLALQVAGGRLRARPAWSLADLAARLRDERARLDELSVGDLGVRASFATAYRDLDGEQRTAFRALGAYPGRDLATGAAGALAGNESIVEALVDARLLEAAGGGRYRLHDLMRLFARERLAETPEEAAPALHRLVDWYAAMLAGADLPAAEAEAENVALTVGHLVDHGAPAEAARLALAADESLLHRVEQSHFLTISRDRLRAEEAVGDRVAAAKARTRLGQVETAFGYVGTGVALLTDALAEWSAIGDPDWIAFTRQGLGTALRDAGRHGEAVTALTAAQEHFRAVGDERREVQVLGDLGSLMLSRHDAAAAVTLLERARDLAATAPLQVHERGWVLLMLGTAYALVGRAAEAVPLVERARAEFRGPANWSGEGYALIELGNLADAAGDLDTAARRHAEAMAAFARVDHRPGMAAATEAAAHTKAHSGDPHGAEAMYAQAADLFGALGNRANQGLNLLWRAEQLRALGRQADSDALVAHADTLLDGSDLPQADLVRARLVSE</sequence>
<reference evidence="4 5" key="1">
    <citation type="submission" date="2021-01" db="EMBL/GenBank/DDBJ databases">
        <title>Whole genome shotgun sequence of Asanoa iriomotensis NBRC 100142.</title>
        <authorList>
            <person name="Komaki H."/>
            <person name="Tamura T."/>
        </authorList>
    </citation>
    <scope>NUCLEOTIDE SEQUENCE [LARGE SCALE GENOMIC DNA]</scope>
    <source>
        <strain evidence="4 5">NBRC 100142</strain>
    </source>
</reference>